<keyword evidence="9" id="KW-1185">Reference proteome</keyword>
<dbReference type="PANTHER" id="PTHR36174:SF1">
    <property type="entry name" value="LIPID II:GLYCINE GLYCYLTRANSFERASE"/>
    <property type="match status" value="1"/>
</dbReference>
<evidence type="ECO:0000313" key="8">
    <source>
        <dbReference type="EMBL" id="NMI00275.1"/>
    </source>
</evidence>
<evidence type="ECO:0000256" key="1">
    <source>
        <dbReference type="ARBA" id="ARBA00009943"/>
    </source>
</evidence>
<dbReference type="InterPro" id="IPR038740">
    <property type="entry name" value="BioF2-like_GNAT_dom"/>
</dbReference>
<evidence type="ECO:0000259" key="7">
    <source>
        <dbReference type="Pfam" id="PF13480"/>
    </source>
</evidence>
<dbReference type="Proteomes" id="UP000820669">
    <property type="component" value="Unassembled WGS sequence"/>
</dbReference>
<dbReference type="PROSITE" id="PS51191">
    <property type="entry name" value="FEMABX"/>
    <property type="match status" value="1"/>
</dbReference>
<dbReference type="EMBL" id="JAAXLA010000052">
    <property type="protein sequence ID" value="NMI00275.1"/>
    <property type="molecule type" value="Genomic_DNA"/>
</dbReference>
<organism evidence="8 9">
    <name type="scientific">Pseudonocardia acidicola</name>
    <dbReference type="NCBI Taxonomy" id="2724939"/>
    <lineage>
        <taxon>Bacteria</taxon>
        <taxon>Bacillati</taxon>
        <taxon>Actinomycetota</taxon>
        <taxon>Actinomycetes</taxon>
        <taxon>Pseudonocardiales</taxon>
        <taxon>Pseudonocardiaceae</taxon>
        <taxon>Pseudonocardia</taxon>
    </lineage>
</organism>
<keyword evidence="5" id="KW-0012">Acyltransferase</keyword>
<dbReference type="SUPFAM" id="SSF55729">
    <property type="entry name" value="Acyl-CoA N-acyltransferases (Nat)"/>
    <property type="match status" value="1"/>
</dbReference>
<evidence type="ECO:0000256" key="5">
    <source>
        <dbReference type="ARBA" id="ARBA00023315"/>
    </source>
</evidence>
<keyword evidence="6" id="KW-0961">Cell wall biogenesis/degradation</keyword>
<dbReference type="InterPro" id="IPR050644">
    <property type="entry name" value="PG_Glycine_Bridge_Synth"/>
</dbReference>
<proteinExistence type="inferred from homology"/>
<dbReference type="Pfam" id="PF13480">
    <property type="entry name" value="Acetyltransf_6"/>
    <property type="match status" value="1"/>
</dbReference>
<evidence type="ECO:0000256" key="4">
    <source>
        <dbReference type="ARBA" id="ARBA00022984"/>
    </source>
</evidence>
<dbReference type="InterPro" id="IPR016181">
    <property type="entry name" value="Acyl_CoA_acyltransferase"/>
</dbReference>
<gene>
    <name evidence="8" type="ORF">HF526_23615</name>
</gene>
<dbReference type="InterPro" id="IPR003447">
    <property type="entry name" value="FEMABX"/>
</dbReference>
<reference evidence="8 9" key="1">
    <citation type="submission" date="2020-04" db="EMBL/GenBank/DDBJ databases">
        <authorList>
            <person name="Klaysubun C."/>
            <person name="Duangmal K."/>
            <person name="Lipun K."/>
        </authorList>
    </citation>
    <scope>NUCLEOTIDE SEQUENCE [LARGE SCALE GENOMIC DNA]</scope>
    <source>
        <strain evidence="8 9">K10HN5</strain>
    </source>
</reference>
<keyword evidence="4" id="KW-0573">Peptidoglycan synthesis</keyword>
<protein>
    <submittedName>
        <fullName evidence="8">GNAT family N-acetyltransferase</fullName>
    </submittedName>
</protein>
<evidence type="ECO:0000256" key="3">
    <source>
        <dbReference type="ARBA" id="ARBA00022960"/>
    </source>
</evidence>
<evidence type="ECO:0000256" key="6">
    <source>
        <dbReference type="ARBA" id="ARBA00023316"/>
    </source>
</evidence>
<keyword evidence="3" id="KW-0133">Cell shape</keyword>
<evidence type="ECO:0000256" key="2">
    <source>
        <dbReference type="ARBA" id="ARBA00022679"/>
    </source>
</evidence>
<name>A0ABX1SH82_9PSEU</name>
<sequence length="340" mass="37089">MDPVTDPSWRRLADGPHGSVFTSPPWIAAVCRTYGFTPEARIAVDGRGEPVGGLAWVTLDDARGTRLSSLPFSDRADPLVADESTWAALFSAAGLGGRPYTLRCLAGSPAASDPRLRVTGEAAWHGTPLDTGLDDLHRRISSQARRNIGAAARAGVRVDVRPDLAAVAEFHRLHVRLRKHKYRLLAQPLEFFERIWQEFSPGRVVTLLATVAGEVIAGALFVEWGGVLYYKFGASLPEHLHLRPNDAVYWAAIRCGVRWGLDLVDWGLSDLDQPGLVAYKRKWATTERPLLTLAAGAAEPRPGHRELGAALSGLTRLLTDDSVPDEITAQAGGLLYRYFC</sequence>
<dbReference type="Gene3D" id="3.40.630.30">
    <property type="match status" value="1"/>
</dbReference>
<keyword evidence="2" id="KW-0808">Transferase</keyword>
<dbReference type="RefSeq" id="WP_169383749.1">
    <property type="nucleotide sequence ID" value="NZ_JAAXLA010000052.1"/>
</dbReference>
<comment type="caution">
    <text evidence="8">The sequence shown here is derived from an EMBL/GenBank/DDBJ whole genome shotgun (WGS) entry which is preliminary data.</text>
</comment>
<dbReference type="PANTHER" id="PTHR36174">
    <property type="entry name" value="LIPID II:GLYCINE GLYCYLTRANSFERASE"/>
    <property type="match status" value="1"/>
</dbReference>
<comment type="similarity">
    <text evidence="1">Belongs to the FemABX family.</text>
</comment>
<evidence type="ECO:0000313" key="9">
    <source>
        <dbReference type="Proteomes" id="UP000820669"/>
    </source>
</evidence>
<accession>A0ABX1SH82</accession>
<feature type="domain" description="BioF2-like acetyltransferase" evidence="7">
    <location>
        <begin position="142"/>
        <end position="271"/>
    </location>
</feature>